<feature type="transmembrane region" description="Helical" evidence="11">
    <location>
        <begin position="193"/>
        <end position="213"/>
    </location>
</feature>
<dbReference type="CDD" id="cd03244">
    <property type="entry name" value="ABCC_MRP_domain2"/>
    <property type="match status" value="1"/>
</dbReference>
<dbReference type="InterPro" id="IPR017871">
    <property type="entry name" value="ABC_transporter-like_CS"/>
</dbReference>
<keyword evidence="4" id="KW-0677">Repeat</keyword>
<evidence type="ECO:0000256" key="9">
    <source>
        <dbReference type="ARBA" id="ARBA00023180"/>
    </source>
</evidence>
<accession>A0A9N8YZ41</accession>
<keyword evidence="5" id="KW-0547">Nucleotide-binding</keyword>
<evidence type="ECO:0000256" key="11">
    <source>
        <dbReference type="SAM" id="Phobius"/>
    </source>
</evidence>
<reference evidence="14" key="1">
    <citation type="submission" date="2021-06" db="EMBL/GenBank/DDBJ databases">
        <authorList>
            <person name="Kallberg Y."/>
            <person name="Tangrot J."/>
            <person name="Rosling A."/>
        </authorList>
    </citation>
    <scope>NUCLEOTIDE SEQUENCE</scope>
    <source>
        <strain evidence="14">CL551</strain>
    </source>
</reference>
<dbReference type="Pfam" id="PF00005">
    <property type="entry name" value="ABC_tran"/>
    <property type="match status" value="2"/>
</dbReference>
<keyword evidence="15" id="KW-1185">Reference proteome</keyword>
<evidence type="ECO:0000313" key="15">
    <source>
        <dbReference type="Proteomes" id="UP000789342"/>
    </source>
</evidence>
<dbReference type="SMART" id="SM00382">
    <property type="entry name" value="AAA"/>
    <property type="match status" value="2"/>
</dbReference>
<feature type="transmembrane region" description="Helical" evidence="11">
    <location>
        <begin position="49"/>
        <end position="66"/>
    </location>
</feature>
<protein>
    <submittedName>
        <fullName evidence="14">10170_t:CDS:1</fullName>
    </submittedName>
</protein>
<organism evidence="14 15">
    <name type="scientific">Acaulospora morrowiae</name>
    <dbReference type="NCBI Taxonomy" id="94023"/>
    <lineage>
        <taxon>Eukaryota</taxon>
        <taxon>Fungi</taxon>
        <taxon>Fungi incertae sedis</taxon>
        <taxon>Mucoromycota</taxon>
        <taxon>Glomeromycotina</taxon>
        <taxon>Glomeromycetes</taxon>
        <taxon>Diversisporales</taxon>
        <taxon>Acaulosporaceae</taxon>
        <taxon>Acaulospora</taxon>
    </lineage>
</organism>
<dbReference type="OrthoDB" id="6500128at2759"/>
<dbReference type="PROSITE" id="PS00211">
    <property type="entry name" value="ABC_TRANSPORTER_1"/>
    <property type="match status" value="2"/>
</dbReference>
<feature type="transmembrane region" description="Helical" evidence="11">
    <location>
        <begin position="20"/>
        <end position="43"/>
    </location>
</feature>
<dbReference type="InterPro" id="IPR003593">
    <property type="entry name" value="AAA+_ATPase"/>
</dbReference>
<dbReference type="PANTHER" id="PTHR24223">
    <property type="entry name" value="ATP-BINDING CASSETTE SUB-FAMILY C"/>
    <property type="match status" value="1"/>
</dbReference>
<evidence type="ECO:0000259" key="12">
    <source>
        <dbReference type="PROSITE" id="PS50893"/>
    </source>
</evidence>
<evidence type="ECO:0000256" key="3">
    <source>
        <dbReference type="ARBA" id="ARBA00022692"/>
    </source>
</evidence>
<feature type="domain" description="ABC transporter" evidence="12">
    <location>
        <begin position="674"/>
        <end position="911"/>
    </location>
</feature>
<evidence type="ECO:0000256" key="10">
    <source>
        <dbReference type="SAM" id="MobiDB-lite"/>
    </source>
</evidence>
<dbReference type="PROSITE" id="PS50929">
    <property type="entry name" value="ABC_TM1F"/>
    <property type="match status" value="2"/>
</dbReference>
<keyword evidence="2" id="KW-0813">Transport</keyword>
<proteinExistence type="predicted"/>
<feature type="transmembrane region" description="Helical" evidence="11">
    <location>
        <begin position="1287"/>
        <end position="1307"/>
    </location>
</feature>
<sequence length="1582" mass="178545">TMGNLHIYRLFQRNASNTLFQILSNFTFIYADSFILATFFSVIGAGIPSLYLVGSLAFLISAYVRLRRQKGLNYERLLNNRSNSNYGSIEQDAAMSDDDSTTGDADNVSDETLVSDLCNRNSVFDYTRLFISLVILGLFCFLVSIRWKDYSKEKHEYYWVITPVIEVAIWMYAIFLSIVNVKSKQRSVLHIRGHLDILYFLTFTFFLINIHSFYLKFGTEITVEYAFTLCITSFSFMLICISILEPPDDPEEICSKPNSEGRYLSPEVKSSLYDKYTFSWVNPLIKKGFRETLYENDVFELPYLCRAKNVVKSFREFRRSFVVSLFLTFRRDLVRQFFYAMVWTLIVAFAPPYFLKKILLYVQTYPNNEVSLMTAYMYVVALFLGTLIPSLCFQQALYIGRQISIKTQAIIIGEVYRKSLSRKDTSGVTDDEETKNKTGKITNLMSVDLQKVSEISAYVFYGYCYPLQIIITISYLYSLLGVSALTGVVAIILTYPLPALLNQRFQTIQKRLMAATDNRMGVMNELLQAIRIIKFFAWEKQFRDKVISARENELKEIKSRLMQWIYIGNVWMILPLIVMLAVFMTYTKILGNDLTAPVAFTALALFNILRHALDEIPATLVAFIQAKVSITRILNFLGEPEVVRQNDQDSNIDDPYIGFKDASFQWPIGGESSDDLSDVTAVNSLNRFTLLNLNVSFPVGRLSIICGPTGCGKTSLLMALLGEMECICGRAFLPRNTTDSSRVLGGAPSGVAYVAQTAWLQNATIRDNILFGLHYDDERYNKVLQICALNKDLEILEFGDKTEIGEKGITLSGGQKQRIALARAVYSQAKVIIIDDCLSAVDSHTAKHIYEQCLMGGLMKNRTQILVTHHVGLCIRGAAKVVVMKDGQIIGEGSSDKILNTGLLGEVALNDDGDKEDIIENVIDNKGADLQKRNQCAHEGDGKLIKEETKAEGTVEWKIYKLYFKASGGFLFWLFLILMFILTQFLQVSQDWWIREWTKAYDTISDLIRGFILSISSTISSLDVTSFVSDSYLTEKTLSLPQLALSSINSPSGHKPLSSNMSAFDQSVNVDYYIGIYVLIGLFTTVIATIRSYCMFIGSLAASRKLHNAILDRVLFAKIRFFDTTPIGRIMNRFSKDMETIDQNLSPVAMFLLYSCVATMSVIFVISCVMPQFLIAGLFIAAVYVLIGTYYLSTSRDLKRMESVSRSPIYALFGETITGVATIRAFGAETRLMKRILTLADANNRPYIFNWACNRWLNTRVDVAGGLVSLTTGVIVLYSLSNGMDSGLAGLALIYALNFTGHIIWVLRMYAVQEMNMNSVERVQEYLTLEEEPPRIINNSRPPANWPSRGDILVDNLVMQYAPENPPVLKEISFHVRPSEKVGIVGRTGSGKSTLAVSFFRFMEPTSGRIFIDGIDISTLGLFDLRSRLTIIPQDPVLFSGTLRSNLDSFGEYEDFELWNALRRAHLIGEDTLVQENGTNKDSNSPTSNEQSQNQITLTLDSPVSENGNNFSQGQRQLIALARALVRRSKLIIMDEATASVDFKTDRMIQETIRQEFDDATLLCIAHRLRTVVDYDRIIVLD</sequence>
<feature type="transmembrane region" description="Helical" evidence="11">
    <location>
        <begin position="1173"/>
        <end position="1192"/>
    </location>
</feature>
<feature type="transmembrane region" description="Helical" evidence="11">
    <location>
        <begin position="1148"/>
        <end position="1167"/>
    </location>
</feature>
<evidence type="ECO:0000313" key="14">
    <source>
        <dbReference type="EMBL" id="CAG8457297.1"/>
    </source>
</evidence>
<evidence type="ECO:0000256" key="4">
    <source>
        <dbReference type="ARBA" id="ARBA00022737"/>
    </source>
</evidence>
<dbReference type="Pfam" id="PF00664">
    <property type="entry name" value="ABC_membrane"/>
    <property type="match status" value="2"/>
</dbReference>
<evidence type="ECO:0000259" key="13">
    <source>
        <dbReference type="PROSITE" id="PS50929"/>
    </source>
</evidence>
<feature type="non-terminal residue" evidence="14">
    <location>
        <position position="1582"/>
    </location>
</feature>
<keyword evidence="3 11" id="KW-0812">Transmembrane</keyword>
<dbReference type="FunFam" id="3.40.50.300:FF:000825">
    <property type="entry name" value="ABC bile acid transporter"/>
    <property type="match status" value="1"/>
</dbReference>
<evidence type="ECO:0000256" key="8">
    <source>
        <dbReference type="ARBA" id="ARBA00023136"/>
    </source>
</evidence>
<evidence type="ECO:0000256" key="6">
    <source>
        <dbReference type="ARBA" id="ARBA00022840"/>
    </source>
</evidence>
<evidence type="ECO:0000256" key="5">
    <source>
        <dbReference type="ARBA" id="ARBA00022741"/>
    </source>
</evidence>
<keyword evidence="6" id="KW-0067">ATP-binding</keyword>
<keyword evidence="9" id="KW-0325">Glycoprotein</keyword>
<dbReference type="PANTHER" id="PTHR24223:SF353">
    <property type="entry name" value="ABC TRANSPORTER ATP-BINDING PROTEIN_PERMEASE VMR1-RELATED"/>
    <property type="match status" value="1"/>
</dbReference>
<feature type="transmembrane region" description="Helical" evidence="11">
    <location>
        <begin position="337"/>
        <end position="355"/>
    </location>
</feature>
<evidence type="ECO:0000256" key="1">
    <source>
        <dbReference type="ARBA" id="ARBA00004141"/>
    </source>
</evidence>
<dbReference type="GO" id="GO:0140359">
    <property type="term" value="F:ABC-type transporter activity"/>
    <property type="evidence" value="ECO:0007669"/>
    <property type="project" value="InterPro"/>
</dbReference>
<feature type="transmembrane region" description="Helical" evidence="11">
    <location>
        <begin position="1263"/>
        <end position="1281"/>
    </location>
</feature>
<dbReference type="InterPro" id="IPR003439">
    <property type="entry name" value="ABC_transporter-like_ATP-bd"/>
</dbReference>
<dbReference type="SUPFAM" id="SSF90123">
    <property type="entry name" value="ABC transporter transmembrane region"/>
    <property type="match status" value="2"/>
</dbReference>
<feature type="domain" description="ABC transporter" evidence="12">
    <location>
        <begin position="1352"/>
        <end position="1582"/>
    </location>
</feature>
<feature type="transmembrane region" description="Helical" evidence="11">
    <location>
        <begin position="375"/>
        <end position="399"/>
    </location>
</feature>
<keyword evidence="7 11" id="KW-1133">Transmembrane helix</keyword>
<dbReference type="PROSITE" id="PS50893">
    <property type="entry name" value="ABC_TRANSPORTER_2"/>
    <property type="match status" value="2"/>
</dbReference>
<dbReference type="GO" id="GO:0005524">
    <property type="term" value="F:ATP binding"/>
    <property type="evidence" value="ECO:0007669"/>
    <property type="project" value="UniProtKB-KW"/>
</dbReference>
<dbReference type="FunFam" id="3.40.50.300:FF:000565">
    <property type="entry name" value="ABC bile acid transporter"/>
    <property type="match status" value="1"/>
</dbReference>
<dbReference type="GO" id="GO:0016887">
    <property type="term" value="F:ATP hydrolysis activity"/>
    <property type="evidence" value="ECO:0007669"/>
    <property type="project" value="InterPro"/>
</dbReference>
<dbReference type="FunFam" id="1.20.1560.10:FF:000006">
    <property type="entry name" value="ATP-binding cassette, sub-family C (CFTR/MRP), member 9"/>
    <property type="match status" value="1"/>
</dbReference>
<dbReference type="EMBL" id="CAJVPV010000439">
    <property type="protein sequence ID" value="CAG8457297.1"/>
    <property type="molecule type" value="Genomic_DNA"/>
</dbReference>
<gene>
    <name evidence="14" type="ORF">AMORRO_LOCUS1220</name>
</gene>
<feature type="transmembrane region" description="Helical" evidence="11">
    <location>
        <begin position="1072"/>
        <end position="1094"/>
    </location>
</feature>
<comment type="subcellular location">
    <subcellularLocation>
        <location evidence="1">Membrane</location>
        <topology evidence="1">Multi-pass membrane protein</topology>
    </subcellularLocation>
</comment>
<feature type="transmembrane region" description="Helical" evidence="11">
    <location>
        <begin position="126"/>
        <end position="145"/>
    </location>
</feature>
<dbReference type="CDD" id="cd18596">
    <property type="entry name" value="ABC_6TM_VMR1_D1_like"/>
    <property type="match status" value="1"/>
</dbReference>
<feature type="transmembrane region" description="Helical" evidence="11">
    <location>
        <begin position="482"/>
        <end position="501"/>
    </location>
</feature>
<dbReference type="InterPro" id="IPR050173">
    <property type="entry name" value="ABC_transporter_C-like"/>
</dbReference>
<keyword evidence="8 11" id="KW-0472">Membrane</keyword>
<dbReference type="Gene3D" id="3.40.50.300">
    <property type="entry name" value="P-loop containing nucleotide triphosphate hydrolases"/>
    <property type="match status" value="2"/>
</dbReference>
<dbReference type="CDD" id="cd03250">
    <property type="entry name" value="ABCC_MRP_domain1"/>
    <property type="match status" value="1"/>
</dbReference>
<evidence type="ECO:0000256" key="7">
    <source>
        <dbReference type="ARBA" id="ARBA00022989"/>
    </source>
</evidence>
<dbReference type="InterPro" id="IPR011527">
    <property type="entry name" value="ABC1_TM_dom"/>
</dbReference>
<dbReference type="GO" id="GO:0000329">
    <property type="term" value="C:fungal-type vacuole membrane"/>
    <property type="evidence" value="ECO:0007669"/>
    <property type="project" value="TreeGrafter"/>
</dbReference>
<evidence type="ECO:0000256" key="2">
    <source>
        <dbReference type="ARBA" id="ARBA00022448"/>
    </source>
</evidence>
<name>A0A9N8YZ41_9GLOM</name>
<feature type="transmembrane region" description="Helical" evidence="11">
    <location>
        <begin position="225"/>
        <end position="244"/>
    </location>
</feature>
<dbReference type="InterPro" id="IPR027417">
    <property type="entry name" value="P-loop_NTPase"/>
</dbReference>
<feature type="transmembrane region" description="Helical" evidence="11">
    <location>
        <begin position="564"/>
        <end position="583"/>
    </location>
</feature>
<feature type="transmembrane region" description="Helical" evidence="11">
    <location>
        <begin position="970"/>
        <end position="988"/>
    </location>
</feature>
<dbReference type="Gene3D" id="1.20.1560.10">
    <property type="entry name" value="ABC transporter type 1, transmembrane domain"/>
    <property type="match status" value="2"/>
</dbReference>
<feature type="transmembrane region" description="Helical" evidence="11">
    <location>
        <begin position="157"/>
        <end position="181"/>
    </location>
</feature>
<feature type="transmembrane region" description="Helical" evidence="11">
    <location>
        <begin position="455"/>
        <end position="476"/>
    </location>
</feature>
<dbReference type="SUPFAM" id="SSF52540">
    <property type="entry name" value="P-loop containing nucleoside triphosphate hydrolases"/>
    <property type="match status" value="2"/>
</dbReference>
<dbReference type="Proteomes" id="UP000789342">
    <property type="component" value="Unassembled WGS sequence"/>
</dbReference>
<dbReference type="InterPro" id="IPR036640">
    <property type="entry name" value="ABC1_TM_sf"/>
</dbReference>
<feature type="domain" description="ABC transmembrane type-1" evidence="13">
    <location>
        <begin position="974"/>
        <end position="1315"/>
    </location>
</feature>
<feature type="region of interest" description="Disordered" evidence="10">
    <location>
        <begin position="1475"/>
        <end position="1494"/>
    </location>
</feature>
<comment type="caution">
    <text evidence="14">The sequence shown here is derived from an EMBL/GenBank/DDBJ whole genome shotgun (WGS) entry which is preliminary data.</text>
</comment>
<feature type="domain" description="ABC transmembrane type-1" evidence="13">
    <location>
        <begin position="346"/>
        <end position="625"/>
    </location>
</feature>
<dbReference type="CDD" id="cd18604">
    <property type="entry name" value="ABC_6TM_VMR1_D2_like"/>
    <property type="match status" value="1"/>
</dbReference>